<evidence type="ECO:0000313" key="2">
    <source>
        <dbReference type="EMBL" id="KAK8225846.1"/>
    </source>
</evidence>
<sequence length="198" mass="22682">MFAVRRHAARAAQSARVQLARQSRRSAHDSHSSAHHDVPTDEPIGAGFWMVVGLIPVSWGVYKLAQPDKEGKLPWLTRAIDYYGDWREQALADHVLHTRFQTQAGFDKNLLFNSKPHGYHTLRTPEMFNTGSPFNVPAGFNMDLTKVVEHYERENYEANRLKHEQIKNGAVPCEQPPGRMHDAHYPDRFTSKGSIRWL</sequence>
<accession>A0ABR1YEA2</accession>
<proteinExistence type="predicted"/>
<dbReference type="Proteomes" id="UP001492380">
    <property type="component" value="Unassembled WGS sequence"/>
</dbReference>
<reference evidence="2 3" key="1">
    <citation type="submission" date="2024-04" db="EMBL/GenBank/DDBJ databases">
        <title>Phyllosticta paracitricarpa is synonymous to the EU quarantine fungus P. citricarpa based on phylogenomic analyses.</title>
        <authorList>
            <consortium name="Lawrence Berkeley National Laboratory"/>
            <person name="Van Ingen-Buijs V.A."/>
            <person name="Van Westerhoven A.C."/>
            <person name="Haridas S."/>
            <person name="Skiadas P."/>
            <person name="Martin F."/>
            <person name="Groenewald J.Z."/>
            <person name="Crous P.W."/>
            <person name="Seidl M.F."/>
        </authorList>
    </citation>
    <scope>NUCLEOTIDE SEQUENCE [LARGE SCALE GENOMIC DNA]</scope>
    <source>
        <strain evidence="2 3">CBS 123374</strain>
    </source>
</reference>
<dbReference type="PANTHER" id="PTHR42100:SF1">
    <property type="entry name" value="OXIDOREDUCTASE 178 KDA SUBUNIT, PUTATIVE (AFU_ORTHOLOGUE AFUA_8G04320)-RELATED"/>
    <property type="match status" value="1"/>
</dbReference>
<evidence type="ECO:0000256" key="1">
    <source>
        <dbReference type="SAM" id="MobiDB-lite"/>
    </source>
</evidence>
<dbReference type="PANTHER" id="PTHR42100">
    <property type="entry name" value="OXIDOREDUCTASE 178 KDA SUBUNIT, PUTATIVE (AFU_ORTHOLOGUE AFUA_8G04320)-RELATED"/>
    <property type="match status" value="1"/>
</dbReference>
<organism evidence="2 3">
    <name type="scientific">Phyllosticta capitalensis</name>
    <dbReference type="NCBI Taxonomy" id="121624"/>
    <lineage>
        <taxon>Eukaryota</taxon>
        <taxon>Fungi</taxon>
        <taxon>Dikarya</taxon>
        <taxon>Ascomycota</taxon>
        <taxon>Pezizomycotina</taxon>
        <taxon>Dothideomycetes</taxon>
        <taxon>Dothideomycetes incertae sedis</taxon>
        <taxon>Botryosphaeriales</taxon>
        <taxon>Phyllostictaceae</taxon>
        <taxon>Phyllosticta</taxon>
    </lineage>
</organism>
<name>A0ABR1YEA2_9PEZI</name>
<evidence type="ECO:0008006" key="4">
    <source>
        <dbReference type="Google" id="ProtNLM"/>
    </source>
</evidence>
<protein>
    <recommendedName>
        <fullName evidence="4">NADH-ubiquinone oxidoreductase 17.8 kDa subunit</fullName>
    </recommendedName>
</protein>
<dbReference type="InterPro" id="IPR034444">
    <property type="entry name" value="Nuo17.8"/>
</dbReference>
<evidence type="ECO:0000313" key="3">
    <source>
        <dbReference type="Proteomes" id="UP001492380"/>
    </source>
</evidence>
<dbReference type="EMBL" id="JBBWRZ010000011">
    <property type="protein sequence ID" value="KAK8225846.1"/>
    <property type="molecule type" value="Genomic_DNA"/>
</dbReference>
<keyword evidence="3" id="KW-1185">Reference proteome</keyword>
<feature type="compositionally biased region" description="Basic and acidic residues" evidence="1">
    <location>
        <begin position="26"/>
        <end position="39"/>
    </location>
</feature>
<comment type="caution">
    <text evidence="2">The sequence shown here is derived from an EMBL/GenBank/DDBJ whole genome shotgun (WGS) entry which is preliminary data.</text>
</comment>
<gene>
    <name evidence="2" type="ORF">HDK90DRAFT_514291</name>
</gene>
<feature type="region of interest" description="Disordered" evidence="1">
    <location>
        <begin position="15"/>
        <end position="39"/>
    </location>
</feature>